<dbReference type="Pfam" id="PF18400">
    <property type="entry name" value="Thioredoxin_12"/>
    <property type="match status" value="1"/>
</dbReference>
<dbReference type="Proteomes" id="UP000033483">
    <property type="component" value="Unassembled WGS sequence"/>
</dbReference>
<dbReference type="OrthoDB" id="27683at2759"/>
<comment type="pathway">
    <text evidence="3">Protein modification; protein glycosylation.</text>
</comment>
<dbReference type="UniPathway" id="UPA00378"/>
<dbReference type="InterPro" id="IPR040693">
    <property type="entry name" value="UGGT_TRXL_1"/>
</dbReference>
<feature type="signal peptide" evidence="10">
    <location>
        <begin position="1"/>
        <end position="18"/>
    </location>
</feature>
<dbReference type="CDD" id="cd06432">
    <property type="entry name" value="GT8_HUGT1_C_like"/>
    <property type="match status" value="1"/>
</dbReference>
<dbReference type="SUPFAM" id="SSF53448">
    <property type="entry name" value="Nucleotide-diphospho-sugar transferases"/>
    <property type="match status" value="1"/>
</dbReference>
<keyword evidence="6 10" id="KW-0732">Signal</keyword>
<dbReference type="InterPro" id="IPR040692">
    <property type="entry name" value="UGGT_TRXL_3"/>
</dbReference>
<feature type="region of interest" description="Disordered" evidence="9">
    <location>
        <begin position="538"/>
        <end position="563"/>
    </location>
</feature>
<dbReference type="InterPro" id="IPR009448">
    <property type="entry name" value="UDP-g_GGtrans"/>
</dbReference>
<evidence type="ECO:0000313" key="16">
    <source>
        <dbReference type="EMBL" id="KKA27345.1"/>
    </source>
</evidence>
<keyword evidence="8" id="KW-0325">Glycoprotein</keyword>
<comment type="similarity">
    <text evidence="4">Belongs to the glycosyltransferase 8 family.</text>
</comment>
<accession>A0A0F4ZAM1</accession>
<reference evidence="16 17" key="1">
    <citation type="submission" date="2015-03" db="EMBL/GenBank/DDBJ databases">
        <authorList>
            <person name="Radwan O."/>
            <person name="Al-Naeli F.A."/>
            <person name="Rendon G.A."/>
            <person name="Fields C."/>
        </authorList>
    </citation>
    <scope>NUCLEOTIDE SEQUENCE [LARGE SCALE GENOMIC DNA]</scope>
    <source>
        <strain evidence="16">CR-DP1</strain>
    </source>
</reference>
<evidence type="ECO:0000259" key="11">
    <source>
        <dbReference type="Pfam" id="PF18400"/>
    </source>
</evidence>
<dbReference type="GO" id="GO:0018279">
    <property type="term" value="P:protein N-linked glycosylation via asparagine"/>
    <property type="evidence" value="ECO:0007669"/>
    <property type="project" value="TreeGrafter"/>
</dbReference>
<protein>
    <recommendedName>
        <fullName evidence="18">UDP-glucose:glycoprotein glucosyltransferase</fullName>
    </recommendedName>
</protein>
<dbReference type="InterPro" id="IPR029044">
    <property type="entry name" value="Nucleotide-diphossugar_trans"/>
</dbReference>
<feature type="domain" description="UGGT thioredoxin-like" evidence="12">
    <location>
        <begin position="267"/>
        <end position="396"/>
    </location>
</feature>
<evidence type="ECO:0000259" key="12">
    <source>
        <dbReference type="Pfam" id="PF18401"/>
    </source>
</evidence>
<keyword evidence="7" id="KW-0256">Endoplasmic reticulum</keyword>
<evidence type="ECO:0000256" key="6">
    <source>
        <dbReference type="ARBA" id="ARBA00022729"/>
    </source>
</evidence>
<keyword evidence="17" id="KW-1185">Reference proteome</keyword>
<dbReference type="Gene3D" id="3.90.550.10">
    <property type="entry name" value="Spore Coat Polysaccharide Biosynthesis Protein SpsA, Chain A"/>
    <property type="match status" value="1"/>
</dbReference>
<evidence type="ECO:0000256" key="8">
    <source>
        <dbReference type="ARBA" id="ARBA00023180"/>
    </source>
</evidence>
<dbReference type="Pfam" id="PF18403">
    <property type="entry name" value="Thioredoxin_15"/>
    <property type="match status" value="1"/>
</dbReference>
<organism evidence="16 17">
    <name type="scientific">Thielaviopsis punctulata</name>
    <dbReference type="NCBI Taxonomy" id="72032"/>
    <lineage>
        <taxon>Eukaryota</taxon>
        <taxon>Fungi</taxon>
        <taxon>Dikarya</taxon>
        <taxon>Ascomycota</taxon>
        <taxon>Pezizomycotina</taxon>
        <taxon>Sordariomycetes</taxon>
        <taxon>Hypocreomycetidae</taxon>
        <taxon>Microascales</taxon>
        <taxon>Ceratocystidaceae</taxon>
        <taxon>Thielaviopsis</taxon>
    </lineage>
</organism>
<name>A0A0F4ZAM1_9PEZI</name>
<feature type="domain" description="UGGT thioredoxin-like" evidence="11">
    <location>
        <begin position="33"/>
        <end position="210"/>
    </location>
</feature>
<evidence type="ECO:0000259" key="14">
    <source>
        <dbReference type="Pfam" id="PF18403"/>
    </source>
</evidence>
<proteinExistence type="inferred from homology"/>
<dbReference type="GO" id="GO:0005788">
    <property type="term" value="C:endoplasmic reticulum lumen"/>
    <property type="evidence" value="ECO:0007669"/>
    <property type="project" value="UniProtKB-SubCell"/>
</dbReference>
<feature type="domain" description="UDP-glucose:glycoprotein glucosyltransferase thioredoxin-like" evidence="14">
    <location>
        <begin position="670"/>
        <end position="862"/>
    </location>
</feature>
<dbReference type="PANTHER" id="PTHR11226:SF0">
    <property type="entry name" value="UDP-GLUCOSE:GLYCOPROTEIN GLUCOSYLTRANSFERASE"/>
    <property type="match status" value="1"/>
</dbReference>
<dbReference type="InterPro" id="IPR040525">
    <property type="entry name" value="UGGT_TRXL_4"/>
</dbReference>
<evidence type="ECO:0000256" key="7">
    <source>
        <dbReference type="ARBA" id="ARBA00022824"/>
    </source>
</evidence>
<dbReference type="InterPro" id="IPR040694">
    <property type="entry name" value="UGGT_TRXL_2"/>
</dbReference>
<dbReference type="Pfam" id="PF18404">
    <property type="entry name" value="Glyco_transf_24"/>
    <property type="match status" value="1"/>
</dbReference>
<feature type="domain" description="UGGT thioredoxin-like" evidence="13">
    <location>
        <begin position="403"/>
        <end position="658"/>
    </location>
</feature>
<evidence type="ECO:0000256" key="1">
    <source>
        <dbReference type="ARBA" id="ARBA00001913"/>
    </source>
</evidence>
<gene>
    <name evidence="16" type="ORF">TD95_002296</name>
</gene>
<dbReference type="GO" id="GO:0003980">
    <property type="term" value="F:UDP-glucose:glycoprotein glucosyltransferase activity"/>
    <property type="evidence" value="ECO:0007669"/>
    <property type="project" value="InterPro"/>
</dbReference>
<dbReference type="EMBL" id="LAEV01001776">
    <property type="protein sequence ID" value="KKA27345.1"/>
    <property type="molecule type" value="Genomic_DNA"/>
</dbReference>
<evidence type="ECO:0008006" key="18">
    <source>
        <dbReference type="Google" id="ProtNLM"/>
    </source>
</evidence>
<feature type="region of interest" description="Disordered" evidence="9">
    <location>
        <begin position="1449"/>
        <end position="1489"/>
    </location>
</feature>
<evidence type="ECO:0000256" key="4">
    <source>
        <dbReference type="ARBA" id="ARBA00006351"/>
    </source>
</evidence>
<evidence type="ECO:0000259" key="15">
    <source>
        <dbReference type="Pfam" id="PF18404"/>
    </source>
</evidence>
<comment type="subcellular location">
    <subcellularLocation>
        <location evidence="2">Endoplasmic reticulum lumen</location>
    </subcellularLocation>
</comment>
<feature type="chain" id="PRO_5002482467" description="UDP-glucose:glycoprotein glucosyltransferase" evidence="10">
    <location>
        <begin position="19"/>
        <end position="1489"/>
    </location>
</feature>
<evidence type="ECO:0000256" key="9">
    <source>
        <dbReference type="SAM" id="MobiDB-lite"/>
    </source>
</evidence>
<dbReference type="Pfam" id="PF18402">
    <property type="entry name" value="Thioredoxin_14"/>
    <property type="match status" value="1"/>
</dbReference>
<dbReference type="Pfam" id="PF06427">
    <property type="entry name" value="UDP-g_GGTase"/>
    <property type="match status" value="1"/>
</dbReference>
<evidence type="ECO:0000259" key="13">
    <source>
        <dbReference type="Pfam" id="PF18402"/>
    </source>
</evidence>
<comment type="caution">
    <text evidence="16">The sequence shown here is derived from an EMBL/GenBank/DDBJ whole genome shotgun (WGS) entry which is preliminary data.</text>
</comment>
<evidence type="ECO:0000313" key="17">
    <source>
        <dbReference type="Proteomes" id="UP000033483"/>
    </source>
</evidence>
<feature type="compositionally biased region" description="Basic and acidic residues" evidence="9">
    <location>
        <begin position="552"/>
        <end position="561"/>
    </location>
</feature>
<keyword evidence="5" id="KW-0808">Transferase</keyword>
<dbReference type="GO" id="GO:0051082">
    <property type="term" value="F:unfolded protein binding"/>
    <property type="evidence" value="ECO:0007669"/>
    <property type="project" value="TreeGrafter"/>
</dbReference>
<feature type="compositionally biased region" description="Basic and acidic residues" evidence="9">
    <location>
        <begin position="1458"/>
        <end position="1477"/>
    </location>
</feature>
<dbReference type="InterPro" id="IPR040497">
    <property type="entry name" value="Glyco_transf_24"/>
</dbReference>
<evidence type="ECO:0000256" key="3">
    <source>
        <dbReference type="ARBA" id="ARBA00004922"/>
    </source>
</evidence>
<comment type="cofactor">
    <cofactor evidence="1">
        <name>Ca(2+)</name>
        <dbReference type="ChEBI" id="CHEBI:29108"/>
    </cofactor>
</comment>
<dbReference type="PANTHER" id="PTHR11226">
    <property type="entry name" value="UDP-GLUCOSE GLYCOPROTEIN:GLUCOSYLTRANSFERASE"/>
    <property type="match status" value="1"/>
</dbReference>
<dbReference type="FunFam" id="3.90.550.10:FF:000065">
    <property type="entry name" value="UDP-glucose:glycoprotein glucosyltransferase, putative"/>
    <property type="match status" value="1"/>
</dbReference>
<dbReference type="Pfam" id="PF18401">
    <property type="entry name" value="Thioredoxin_13"/>
    <property type="match status" value="1"/>
</dbReference>
<sequence length="1489" mass="166487">MWQLGVAAALLAALPASAVPAVDISMQAAFPSAPYLIELIETAAGENATAYYPILDKVANGYFSGISSDKGLYDAFFALLSDDGHIVRPDVLSTFKFALSMRTAAPRVEAHYQYYATGVEPGLGDTASAEGCDAWALIDGQKYCTPELTKGKGVVVKGLQSSTLPFDRVYGSGTPAVLYADIMDPSFGPMHKALMAAAAKGEVSYRLRHRRLGSVDGLEPLPVNGYGVEMALKRTDYIVIDDRDTGGEPAKIEKKSEAQVVLDAEEEIMDLKPLSKGEVLHLGMNAASYILESENPFDMLVKVSQDFPKYSTQLAARNASKAFVDEHMRNDANVPPGYNMMWINGAQQIERQIEPYTLLETLRRERKMIDGVRALGLNAQQVNDLLGHRAITTSKLSSDDTRYDWRDNIEENKVIMWMNNLEKDAAYSSFDSSLQALLQQTYGHLPSIAKNVFHLIVPIDFTNPEDISTAGQIWALANRALPVRFGIVPLLPSDTAIEISKLLYYLYDEFGFRAMMDYVSKAGMDGLNGVKEEAYTIATQKPPAEESEVDEGSEKESENETKTALPLSEVLSSESAAAQIALAESWIGRMDAAAEIPPILINGIMMPRINNWMPAMSQRLQGDLQEVQQAVYTKILTDESDPVSFLLKDASIRRNKYITPPDEKDPRMLDISKVYSEHRSLFEKIAAIEPTEDTTKEKWASLTLVADLNSDAGLQLLLNAFEFAEANPGVRLDIIHNPVETAGASQINEALIKNDPDAANIEQLRTILEADKFPIDEAFDAALENFLADTNIKAGTNLLILNGRVIGPIAPADAFSPSDFHQFLETERKKRIFPVYEAIDELKLGTVVSTPLDVAKLTSIVALSTISDLPQGIFEAAPTIRTSMWTEWNREHSSFDVGDPTESNVHIVVLLDPISEKGQRWAGILKVLSEIEGVYIKIYLNPSDNLTELPLKRFWRNVLSSRPTFNTETGKVETLHGIFKSLPTEVLFNVKLDVPPLWLVAPKSSVYDPDNMKLSSAKGDIEVVYELQNILIEGHSRESNRDGPAIAPRGAQLVLATEKHPHLDDTIVMLNLGYFQFKANPGFYNIQLLPGRSTEIFEIESVGAKGTTTPVPGDEGNDVCVMSFAGTTLYPRLARKPGMEKADVLDVEEEDSLLSKGKKLATGFGLFGGKQKTSDEEHAEINIFSVASGHLYERMLNIMMVSVMKNTKHTVKFWFIEQFLSPSFKEFIPFLAEEYGFKYEMVTYKWPHWLRGQKEKQREIWGYKILFLDVLFPLSLDKVIFVDADQVVRTDMIDLVNVDLEGAPYGFTPMCDSRVEMEGFRFWKQGYWENYLRGKPYHISALYVVDLKQFRRLAAGDRLRQTYHALSADANSLSNLDQDLPNHMQFQLKIHSLPQEWLWCETWCSDESLKEARTIDLCNNPQTKEPKLDRARRQVPEWTQYDDEIAAIDRKRRGVGNETKEKGEVAEEKNTKSRAWEEPPAVPTEKDEL</sequence>
<evidence type="ECO:0000256" key="10">
    <source>
        <dbReference type="SAM" id="SignalP"/>
    </source>
</evidence>
<dbReference type="GO" id="GO:0036503">
    <property type="term" value="P:ERAD pathway"/>
    <property type="evidence" value="ECO:0007669"/>
    <property type="project" value="TreeGrafter"/>
</dbReference>
<evidence type="ECO:0000256" key="5">
    <source>
        <dbReference type="ARBA" id="ARBA00022679"/>
    </source>
</evidence>
<evidence type="ECO:0000256" key="2">
    <source>
        <dbReference type="ARBA" id="ARBA00004319"/>
    </source>
</evidence>
<feature type="domain" description="Glucosyltransferase 24 catalytic" evidence="15">
    <location>
        <begin position="1181"/>
        <end position="1447"/>
    </location>
</feature>